<keyword evidence="4" id="KW-0342">GTP-binding</keyword>
<dbReference type="InterPro" id="IPR027094">
    <property type="entry name" value="Mitofusin_fam"/>
</dbReference>
<dbReference type="RefSeq" id="WP_026878189.1">
    <property type="nucleotide sequence ID" value="NZ_AZOD01000002.1"/>
</dbReference>
<gene>
    <name evidence="9" type="ORF">WMO13_08570</name>
</gene>
<protein>
    <submittedName>
        <fullName evidence="9">Dynamin family protein</fullName>
    </submittedName>
</protein>
<evidence type="ECO:0000256" key="7">
    <source>
        <dbReference type="SAM" id="Phobius"/>
    </source>
</evidence>
<dbReference type="SUPFAM" id="SSF52540">
    <property type="entry name" value="P-loop containing nucleoside triphosphate hydrolases"/>
    <property type="match status" value="1"/>
</dbReference>
<feature type="coiled-coil region" evidence="6">
    <location>
        <begin position="493"/>
        <end position="538"/>
    </location>
</feature>
<evidence type="ECO:0000256" key="4">
    <source>
        <dbReference type="ARBA" id="ARBA00023134"/>
    </source>
</evidence>
<dbReference type="Pfam" id="PF00350">
    <property type="entry name" value="Dynamin_N"/>
    <property type="match status" value="1"/>
</dbReference>
<keyword evidence="6" id="KW-0175">Coiled coil</keyword>
<evidence type="ECO:0000256" key="5">
    <source>
        <dbReference type="ARBA" id="ARBA00023136"/>
    </source>
</evidence>
<feature type="coiled-coil region" evidence="6">
    <location>
        <begin position="278"/>
        <end position="323"/>
    </location>
</feature>
<keyword evidence="7" id="KW-1133">Transmembrane helix</keyword>
<dbReference type="PANTHER" id="PTHR10465:SF0">
    <property type="entry name" value="SARCALUMENIN"/>
    <property type="match status" value="1"/>
</dbReference>
<evidence type="ECO:0000313" key="10">
    <source>
        <dbReference type="Proteomes" id="UP001449178"/>
    </source>
</evidence>
<reference evidence="9 10" key="1">
    <citation type="submission" date="2024-03" db="EMBL/GenBank/DDBJ databases">
        <title>Complete Genome Sequence and Annotation of Ignatzschineria larvae DSM 13226.</title>
        <authorList>
            <person name="Cantrell E."/>
            <person name="Burcham Z.M."/>
        </authorList>
    </citation>
    <scope>NUCLEOTIDE SEQUENCE [LARGE SCALE GENOMIC DNA]</scope>
    <source>
        <strain evidence="9 10">DSM 13226</strain>
    </source>
</reference>
<proteinExistence type="predicted"/>
<keyword evidence="3" id="KW-0378">Hydrolase</keyword>
<dbReference type="Proteomes" id="UP001449178">
    <property type="component" value="Chromosome"/>
</dbReference>
<dbReference type="PANTHER" id="PTHR10465">
    <property type="entry name" value="TRANSMEMBRANE GTPASE FZO1"/>
    <property type="match status" value="1"/>
</dbReference>
<evidence type="ECO:0000256" key="3">
    <source>
        <dbReference type="ARBA" id="ARBA00022801"/>
    </source>
</evidence>
<sequence>MYPIQTLLLNNKENINQWLTTYTPNHIPINWNNIEHFKIRVPLIGAFSAGKSSLLNRFLDDSLLPLDITPESGIAIEISYANQNQFRAVNAGGVVQMLQADDLKSADLAKKMVEKDAWLEADLNKSILANMPHITIVDLPGLGSGQDIHSKAIDEYIARSLAYCIVVSAEDGDLTASTQAFLTELAQFKLPIVLVMTKADKRVGSDAEAVFTKISQSVERVMGQKPLAGIIASRREKGKLQEELQQAFSLLESRAESVFISHVASKVKEQLLSVRAQLAILLNQEDLTSEELEAKQEEIKKSLQQFRDQVEHETVQLENACAQAIPSICNIVQQRLLSQRDSLARAALNQSSLEPMIMPTVRLAITEGIQSQFIPKVERYLARIDANVPADISVNSDFNASVGLDGDSSFPLAQIGTTLLPVLSKVFVAIPFVNIIAPILGAIASWFTNKQSKEDARRQQFEEACSHITGSVIPQVMSQVNSVVSSYLNEQILKAKEAILEKATEREQELQHTINTLLTQLKESKEEFERQQATYESDLAEINHILKAISE</sequence>
<comment type="subcellular location">
    <subcellularLocation>
        <location evidence="1">Membrane</location>
    </subcellularLocation>
</comment>
<evidence type="ECO:0000256" key="2">
    <source>
        <dbReference type="ARBA" id="ARBA00022741"/>
    </source>
</evidence>
<feature type="domain" description="Dynamin N-terminal" evidence="8">
    <location>
        <begin position="43"/>
        <end position="193"/>
    </location>
</feature>
<organism evidence="9 10">
    <name type="scientific">Ignatzschineria larvae DSM 13226</name>
    <dbReference type="NCBI Taxonomy" id="1111732"/>
    <lineage>
        <taxon>Bacteria</taxon>
        <taxon>Pseudomonadati</taxon>
        <taxon>Pseudomonadota</taxon>
        <taxon>Gammaproteobacteria</taxon>
        <taxon>Cardiobacteriales</taxon>
        <taxon>Ignatzschineriaceae</taxon>
        <taxon>Ignatzschineria</taxon>
    </lineage>
</organism>
<dbReference type="InterPro" id="IPR045063">
    <property type="entry name" value="Dynamin_N"/>
</dbReference>
<dbReference type="Gene3D" id="3.40.50.300">
    <property type="entry name" value="P-loop containing nucleotide triphosphate hydrolases"/>
    <property type="match status" value="1"/>
</dbReference>
<accession>A0ABZ3BZA3</accession>
<dbReference type="InterPro" id="IPR027417">
    <property type="entry name" value="P-loop_NTPase"/>
</dbReference>
<evidence type="ECO:0000313" key="9">
    <source>
        <dbReference type="EMBL" id="WZW87412.1"/>
    </source>
</evidence>
<keyword evidence="7" id="KW-0812">Transmembrane</keyword>
<evidence type="ECO:0000256" key="1">
    <source>
        <dbReference type="ARBA" id="ARBA00004370"/>
    </source>
</evidence>
<keyword evidence="10" id="KW-1185">Reference proteome</keyword>
<evidence type="ECO:0000256" key="6">
    <source>
        <dbReference type="SAM" id="Coils"/>
    </source>
</evidence>
<evidence type="ECO:0000259" key="8">
    <source>
        <dbReference type="Pfam" id="PF00350"/>
    </source>
</evidence>
<dbReference type="EMBL" id="CP150637">
    <property type="protein sequence ID" value="WZW87412.1"/>
    <property type="molecule type" value="Genomic_DNA"/>
</dbReference>
<keyword evidence="5 7" id="KW-0472">Membrane</keyword>
<name>A0ABZ3BZA3_9GAMM</name>
<keyword evidence="2" id="KW-0547">Nucleotide-binding</keyword>
<feature type="transmembrane region" description="Helical" evidence="7">
    <location>
        <begin position="426"/>
        <end position="448"/>
    </location>
</feature>